<keyword evidence="4" id="KW-1185">Reference proteome</keyword>
<accession>A0ABR3VNL2</accession>
<dbReference type="PANTHER" id="PTHR39599:SF1">
    <property type="entry name" value="GPI-ANCHORED PROTEIN (EUROFUNG)"/>
    <property type="match status" value="1"/>
</dbReference>
<dbReference type="EMBL" id="JAZGSY010000023">
    <property type="protein sequence ID" value="KAL1843131.1"/>
    <property type="molecule type" value="Genomic_DNA"/>
</dbReference>
<protein>
    <submittedName>
        <fullName evidence="3">Uncharacterized protein</fullName>
    </submittedName>
</protein>
<keyword evidence="2" id="KW-0812">Transmembrane</keyword>
<dbReference type="Proteomes" id="UP001583172">
    <property type="component" value="Unassembled WGS sequence"/>
</dbReference>
<feature type="compositionally biased region" description="Basic and acidic residues" evidence="1">
    <location>
        <begin position="1"/>
        <end position="20"/>
    </location>
</feature>
<sequence>MGDEAEKRDIKGKGKGKDPDSGTASIPDAGASDGKKARETLSQMAQSAASFLMSGPPGPGLPGSSEKGESSRTGETLARAAESSVHLRTNVSSGQTSYRSGHAEEHIAREEASFAAFLDSNDAPTLSEPSDPSAVFQLPLASQHTTTREVAGTWEPVPLSVAEQQARDGTDVVALLSSDDNLDDVFTQSNEPSASMDDVAALRRALFGDGMASEDVAWDNVLNFIPEFLQGHQGLNPTPRGDDLARYLGTADPQGAWDAWISQWSRVLTSYQDEVWGDLGELVVEARAEVERIKAAKPGEKPPEPKALLRLRAILVCASLQPFQPVETGAAVAKRQACIADYFSCADQGAIFDGICCPNGQRCTLDENNNPACCPNNAVCTGTVPNDPAAPTPTPTAVSYVPNVYFSFPFAATYFADPSHCTAALSQCAANYEACTSQIGDVGGTLGAGYAVTIVVPGGRGTTVTGGGGFGFDSTTAASICSSLSSVACNGLQPAMCTLSSTTTLGFYFGTDPGNAAPRPTAAAAAACAGLVGAVAVGVGMGVW</sequence>
<feature type="compositionally biased region" description="Polar residues" evidence="1">
    <location>
        <begin position="86"/>
        <end position="98"/>
    </location>
</feature>
<organism evidence="3 4">
    <name type="scientific">Humicola insolens</name>
    <name type="common">Soft-rot fungus</name>
    <dbReference type="NCBI Taxonomy" id="85995"/>
    <lineage>
        <taxon>Eukaryota</taxon>
        <taxon>Fungi</taxon>
        <taxon>Dikarya</taxon>
        <taxon>Ascomycota</taxon>
        <taxon>Pezizomycotina</taxon>
        <taxon>Sordariomycetes</taxon>
        <taxon>Sordariomycetidae</taxon>
        <taxon>Sordariales</taxon>
        <taxon>Chaetomiaceae</taxon>
        <taxon>Mycothermus</taxon>
    </lineage>
</organism>
<feature type="transmembrane region" description="Helical" evidence="2">
    <location>
        <begin position="522"/>
        <end position="543"/>
    </location>
</feature>
<evidence type="ECO:0000256" key="1">
    <source>
        <dbReference type="SAM" id="MobiDB-lite"/>
    </source>
</evidence>
<evidence type="ECO:0000313" key="4">
    <source>
        <dbReference type="Proteomes" id="UP001583172"/>
    </source>
</evidence>
<keyword evidence="2" id="KW-0472">Membrane</keyword>
<gene>
    <name evidence="3" type="ORF">VTJ49DRAFT_2881</name>
</gene>
<dbReference type="PANTHER" id="PTHR39599">
    <property type="entry name" value="GPI-ANCHORED PROTEIN (EUROFUNG)-RELATED-RELATED"/>
    <property type="match status" value="1"/>
</dbReference>
<evidence type="ECO:0000313" key="3">
    <source>
        <dbReference type="EMBL" id="KAL1843131.1"/>
    </source>
</evidence>
<feature type="compositionally biased region" description="Polar residues" evidence="1">
    <location>
        <begin position="40"/>
        <end position="49"/>
    </location>
</feature>
<feature type="region of interest" description="Disordered" evidence="1">
    <location>
        <begin position="1"/>
        <end position="98"/>
    </location>
</feature>
<keyword evidence="2" id="KW-1133">Transmembrane helix</keyword>
<reference evidence="3 4" key="1">
    <citation type="journal article" date="2024" name="Commun. Biol.">
        <title>Comparative genomic analysis of thermophilic fungi reveals convergent evolutionary adaptations and gene losses.</title>
        <authorList>
            <person name="Steindorff A.S."/>
            <person name="Aguilar-Pontes M.V."/>
            <person name="Robinson A.J."/>
            <person name="Andreopoulos B."/>
            <person name="LaButti K."/>
            <person name="Kuo A."/>
            <person name="Mondo S."/>
            <person name="Riley R."/>
            <person name="Otillar R."/>
            <person name="Haridas S."/>
            <person name="Lipzen A."/>
            <person name="Grimwood J."/>
            <person name="Schmutz J."/>
            <person name="Clum A."/>
            <person name="Reid I.D."/>
            <person name="Moisan M.C."/>
            <person name="Butler G."/>
            <person name="Nguyen T.T.M."/>
            <person name="Dewar K."/>
            <person name="Conant G."/>
            <person name="Drula E."/>
            <person name="Henrissat B."/>
            <person name="Hansel C."/>
            <person name="Singer S."/>
            <person name="Hutchinson M.I."/>
            <person name="de Vries R.P."/>
            <person name="Natvig D.O."/>
            <person name="Powell A.J."/>
            <person name="Tsang A."/>
            <person name="Grigoriev I.V."/>
        </authorList>
    </citation>
    <scope>NUCLEOTIDE SEQUENCE [LARGE SCALE GENOMIC DNA]</scope>
    <source>
        <strain evidence="3 4">CBS 620.91</strain>
    </source>
</reference>
<evidence type="ECO:0000256" key="2">
    <source>
        <dbReference type="SAM" id="Phobius"/>
    </source>
</evidence>
<proteinExistence type="predicted"/>
<comment type="caution">
    <text evidence="3">The sequence shown here is derived from an EMBL/GenBank/DDBJ whole genome shotgun (WGS) entry which is preliminary data.</text>
</comment>
<name>A0ABR3VNL2_HUMIN</name>